<comment type="caution">
    <text evidence="1">The sequence shown here is derived from an EMBL/GenBank/DDBJ whole genome shotgun (WGS) entry which is preliminary data.</text>
</comment>
<evidence type="ECO:0000313" key="2">
    <source>
        <dbReference type="Proteomes" id="UP000073492"/>
    </source>
</evidence>
<organism evidence="1 2">
    <name type="scientific">Pseudocercospora musae</name>
    <dbReference type="NCBI Taxonomy" id="113226"/>
    <lineage>
        <taxon>Eukaryota</taxon>
        <taxon>Fungi</taxon>
        <taxon>Dikarya</taxon>
        <taxon>Ascomycota</taxon>
        <taxon>Pezizomycotina</taxon>
        <taxon>Dothideomycetes</taxon>
        <taxon>Dothideomycetidae</taxon>
        <taxon>Mycosphaerellales</taxon>
        <taxon>Mycosphaerellaceae</taxon>
        <taxon>Pseudocercospora</taxon>
    </lineage>
</organism>
<keyword evidence="2" id="KW-1185">Reference proteome</keyword>
<accession>A0A139IEP1</accession>
<dbReference type="OrthoDB" id="10549442at2759"/>
<name>A0A139IEP1_9PEZI</name>
<dbReference type="EMBL" id="LFZO01000125">
    <property type="protein sequence ID" value="KXT13218.1"/>
    <property type="molecule type" value="Genomic_DNA"/>
</dbReference>
<sequence length="113" mass="12410">MADSSAMEKTTALVEEKLAKAAPRDFEQAKDLLADMIIELLSIGGDECIVRTVNLCSTKPSAHLGARMQEARRVSYPFLVLELQVSELFSCWIGRARHVGNSSLRGFFDHGVG</sequence>
<reference evidence="1 2" key="1">
    <citation type="submission" date="2015-07" db="EMBL/GenBank/DDBJ databases">
        <title>Comparative genomics of the Sigatoka disease complex on banana suggests a link between parallel evolutionary changes in Pseudocercospora fijiensis and Pseudocercospora eumusae and increased virulence on the banana host.</title>
        <authorList>
            <person name="Chang T.-C."/>
            <person name="Salvucci A."/>
            <person name="Crous P.W."/>
            <person name="Stergiopoulos I."/>
        </authorList>
    </citation>
    <scope>NUCLEOTIDE SEQUENCE [LARGE SCALE GENOMIC DNA]</scope>
    <source>
        <strain evidence="1 2">CBS 116634</strain>
    </source>
</reference>
<evidence type="ECO:0000313" key="1">
    <source>
        <dbReference type="EMBL" id="KXT13218.1"/>
    </source>
</evidence>
<dbReference type="Proteomes" id="UP000073492">
    <property type="component" value="Unassembled WGS sequence"/>
</dbReference>
<dbReference type="AlphaFoldDB" id="A0A139IEP1"/>
<protein>
    <submittedName>
        <fullName evidence="1">Uncharacterized protein</fullName>
    </submittedName>
</protein>
<gene>
    <name evidence="1" type="ORF">AC579_2594</name>
</gene>
<proteinExistence type="predicted"/>